<evidence type="ECO:0000313" key="3">
    <source>
        <dbReference type="Proteomes" id="UP000002964"/>
    </source>
</evidence>
<name>H8Z1A7_9GAMM</name>
<dbReference type="InterPro" id="IPR025319">
    <property type="entry name" value="DUF4224"/>
</dbReference>
<dbReference type="Proteomes" id="UP000002964">
    <property type="component" value="Unassembled WGS sequence"/>
</dbReference>
<dbReference type="HOGENOM" id="CLU_2453680_0_0_6"/>
<proteinExistence type="predicted"/>
<evidence type="ECO:0000259" key="1">
    <source>
        <dbReference type="Pfam" id="PF13986"/>
    </source>
</evidence>
<organism evidence="2 3">
    <name type="scientific">Thiorhodovibrio frisius</name>
    <dbReference type="NCBI Taxonomy" id="631362"/>
    <lineage>
        <taxon>Bacteria</taxon>
        <taxon>Pseudomonadati</taxon>
        <taxon>Pseudomonadota</taxon>
        <taxon>Gammaproteobacteria</taxon>
        <taxon>Chromatiales</taxon>
        <taxon>Chromatiaceae</taxon>
        <taxon>Thiorhodovibrio</taxon>
    </lineage>
</organism>
<dbReference type="AlphaFoldDB" id="H8Z1A7"/>
<dbReference type="RefSeq" id="WP_009148007.1">
    <property type="nucleotide sequence ID" value="NZ_CP121471.1"/>
</dbReference>
<protein>
    <recommendedName>
        <fullName evidence="1">DUF4224 domain-containing protein</fullName>
    </recommendedName>
</protein>
<feature type="domain" description="DUF4224" evidence="1">
    <location>
        <begin position="7"/>
        <end position="49"/>
    </location>
</feature>
<evidence type="ECO:0000313" key="2">
    <source>
        <dbReference type="EMBL" id="EIC21422.1"/>
    </source>
</evidence>
<dbReference type="Pfam" id="PF13986">
    <property type="entry name" value="DUF4224"/>
    <property type="match status" value="1"/>
</dbReference>
<gene>
    <name evidence="2" type="ORF">Thi970DRAFT_01630</name>
</gene>
<sequence length="89" mass="10311">MNDEPFFLTDEDIADLTGYVRADKQREHLRELGIPFFPDRKGRPRVAREAFRNKLRLISAPPGTRFQSGDVEIRIPYDLPPRPKGTEDT</sequence>
<reference evidence="2 3" key="2">
    <citation type="submission" date="2011-11" db="EMBL/GenBank/DDBJ databases">
        <authorList>
            <consortium name="US DOE Joint Genome Institute"/>
            <person name="Lucas S."/>
            <person name="Han J."/>
            <person name="Lapidus A."/>
            <person name="Cheng J.-F."/>
            <person name="Goodwin L."/>
            <person name="Pitluck S."/>
            <person name="Peters L."/>
            <person name="Ovchinnikova G."/>
            <person name="Zhang X."/>
            <person name="Detter J.C."/>
            <person name="Han C."/>
            <person name="Tapia R."/>
            <person name="Land M."/>
            <person name="Hauser L."/>
            <person name="Kyrpides N."/>
            <person name="Ivanova N."/>
            <person name="Pagani I."/>
            <person name="Vogl K."/>
            <person name="Liu Z."/>
            <person name="Overmann J."/>
            <person name="Frigaard N.-U."/>
            <person name="Bryant D."/>
            <person name="Woyke T."/>
        </authorList>
    </citation>
    <scope>NUCLEOTIDE SEQUENCE [LARGE SCALE GENOMIC DNA]</scope>
    <source>
        <strain evidence="2 3">970</strain>
    </source>
</reference>
<keyword evidence="3" id="KW-1185">Reference proteome</keyword>
<dbReference type="EMBL" id="JH603169">
    <property type="protein sequence ID" value="EIC21422.1"/>
    <property type="molecule type" value="Genomic_DNA"/>
</dbReference>
<reference evidence="3" key="1">
    <citation type="submission" date="2011-06" db="EMBL/GenBank/DDBJ databases">
        <authorList>
            <consortium name="US DOE Joint Genome Institute (JGI-PGF)"/>
            <person name="Lucas S."/>
            <person name="Han J."/>
            <person name="Lapidus A."/>
            <person name="Cheng J.-F."/>
            <person name="Goodwin L."/>
            <person name="Pitluck S."/>
            <person name="Peters L."/>
            <person name="Land M.L."/>
            <person name="Hauser L."/>
            <person name="Vogl K."/>
            <person name="Liu Z."/>
            <person name="Overmann J."/>
            <person name="Frigaard N.-U."/>
            <person name="Bryant D.A."/>
            <person name="Woyke T.J."/>
        </authorList>
    </citation>
    <scope>NUCLEOTIDE SEQUENCE [LARGE SCALE GENOMIC DNA]</scope>
    <source>
        <strain evidence="3">970</strain>
    </source>
</reference>
<accession>H8Z1A7</accession>
<dbReference type="OrthoDB" id="6059012at2"/>